<dbReference type="InterPro" id="IPR050155">
    <property type="entry name" value="HAD-like_hydrolase_sf"/>
</dbReference>
<dbReference type="Pfam" id="PF00702">
    <property type="entry name" value="Hydrolase"/>
    <property type="match status" value="1"/>
</dbReference>
<dbReference type="SUPFAM" id="SSF56784">
    <property type="entry name" value="HAD-like"/>
    <property type="match status" value="1"/>
</dbReference>
<evidence type="ECO:0000313" key="2">
    <source>
        <dbReference type="Proteomes" id="UP000886817"/>
    </source>
</evidence>
<organism evidence="1 2">
    <name type="scientific">Candidatus Blautia gallistercoris</name>
    <dbReference type="NCBI Taxonomy" id="2838490"/>
    <lineage>
        <taxon>Bacteria</taxon>
        <taxon>Bacillati</taxon>
        <taxon>Bacillota</taxon>
        <taxon>Clostridia</taxon>
        <taxon>Lachnospirales</taxon>
        <taxon>Lachnospiraceae</taxon>
        <taxon>Blautia</taxon>
    </lineage>
</organism>
<evidence type="ECO:0000313" key="1">
    <source>
        <dbReference type="EMBL" id="HIX58455.1"/>
    </source>
</evidence>
<sequence>MFRACILDLDGTLLDTVESLAYSGNRMLAHFGYPPLPVENYNYYAGEGASMLVRRCLTDAGDKELLHYQEAEPLYRKIFAEDPYYHLKHFPGMKETLDEMKAEKIRIAVFSNKPHAQAIEVVERMFGKGYFDRIQGQMEGIPRKPSPEGALHIAELFGVSPEECMYVGDTWTDMDTGKGAGMFTVGVTWGFRPEEELRSHQADAVVHQPRELLKLLEEGGRHD</sequence>
<reference evidence="1" key="2">
    <citation type="submission" date="2021-04" db="EMBL/GenBank/DDBJ databases">
        <authorList>
            <person name="Gilroy R."/>
        </authorList>
    </citation>
    <scope>NUCLEOTIDE SEQUENCE</scope>
    <source>
        <strain evidence="1">ChiSjej1B19-8411</strain>
    </source>
</reference>
<reference evidence="1" key="1">
    <citation type="journal article" date="2021" name="PeerJ">
        <title>Extensive microbial diversity within the chicken gut microbiome revealed by metagenomics and culture.</title>
        <authorList>
            <person name="Gilroy R."/>
            <person name="Ravi A."/>
            <person name="Getino M."/>
            <person name="Pursley I."/>
            <person name="Horton D.L."/>
            <person name="Alikhan N.F."/>
            <person name="Baker D."/>
            <person name="Gharbi K."/>
            <person name="Hall N."/>
            <person name="Watson M."/>
            <person name="Adriaenssens E.M."/>
            <person name="Foster-Nyarko E."/>
            <person name="Jarju S."/>
            <person name="Secka A."/>
            <person name="Antonio M."/>
            <person name="Oren A."/>
            <person name="Chaudhuri R.R."/>
            <person name="La Ragione R."/>
            <person name="Hildebrand F."/>
            <person name="Pallen M.J."/>
        </authorList>
    </citation>
    <scope>NUCLEOTIDE SEQUENCE</scope>
    <source>
        <strain evidence="1">ChiSjej1B19-8411</strain>
    </source>
</reference>
<dbReference type="SFLD" id="SFLDG01135">
    <property type="entry name" value="C1.5.6:_HAD__Beta-PGM__Phospha"/>
    <property type="match status" value="1"/>
</dbReference>
<dbReference type="InterPro" id="IPR036412">
    <property type="entry name" value="HAD-like_sf"/>
</dbReference>
<dbReference type="SFLD" id="SFLDG01129">
    <property type="entry name" value="C1.5:_HAD__Beta-PGM__Phosphata"/>
    <property type="match status" value="1"/>
</dbReference>
<gene>
    <name evidence="1" type="ORF">IAA45_01890</name>
</gene>
<dbReference type="Gene3D" id="1.10.150.240">
    <property type="entry name" value="Putative phosphatase, domain 2"/>
    <property type="match status" value="1"/>
</dbReference>
<dbReference type="GO" id="GO:0006281">
    <property type="term" value="P:DNA repair"/>
    <property type="evidence" value="ECO:0007669"/>
    <property type="project" value="TreeGrafter"/>
</dbReference>
<keyword evidence="1" id="KW-0378">Hydrolase</keyword>
<dbReference type="AlphaFoldDB" id="A0A9D1WG58"/>
<dbReference type="SFLD" id="SFLDS00003">
    <property type="entry name" value="Haloacid_Dehalogenase"/>
    <property type="match status" value="1"/>
</dbReference>
<accession>A0A9D1WG58</accession>
<dbReference type="PANTHER" id="PTHR43434">
    <property type="entry name" value="PHOSPHOGLYCOLATE PHOSPHATASE"/>
    <property type="match status" value="1"/>
</dbReference>
<dbReference type="Gene3D" id="3.40.50.1000">
    <property type="entry name" value="HAD superfamily/HAD-like"/>
    <property type="match status" value="1"/>
</dbReference>
<comment type="caution">
    <text evidence="1">The sequence shown here is derived from an EMBL/GenBank/DDBJ whole genome shotgun (WGS) entry which is preliminary data.</text>
</comment>
<protein>
    <submittedName>
        <fullName evidence="1">HAD family hydrolase</fullName>
    </submittedName>
</protein>
<dbReference type="NCBIfam" id="TIGR01509">
    <property type="entry name" value="HAD-SF-IA-v3"/>
    <property type="match status" value="1"/>
</dbReference>
<proteinExistence type="predicted"/>
<dbReference type="InterPro" id="IPR023198">
    <property type="entry name" value="PGP-like_dom2"/>
</dbReference>
<name>A0A9D1WG58_9FIRM</name>
<dbReference type="GO" id="GO:0008967">
    <property type="term" value="F:phosphoglycolate phosphatase activity"/>
    <property type="evidence" value="ECO:0007669"/>
    <property type="project" value="TreeGrafter"/>
</dbReference>
<dbReference type="InterPro" id="IPR023214">
    <property type="entry name" value="HAD_sf"/>
</dbReference>
<dbReference type="GO" id="GO:0005829">
    <property type="term" value="C:cytosol"/>
    <property type="evidence" value="ECO:0007669"/>
    <property type="project" value="TreeGrafter"/>
</dbReference>
<dbReference type="NCBIfam" id="TIGR01549">
    <property type="entry name" value="HAD-SF-IA-v1"/>
    <property type="match status" value="1"/>
</dbReference>
<dbReference type="EMBL" id="DXEX01000049">
    <property type="protein sequence ID" value="HIX58455.1"/>
    <property type="molecule type" value="Genomic_DNA"/>
</dbReference>
<dbReference type="PANTHER" id="PTHR43434:SF1">
    <property type="entry name" value="PHOSPHOGLYCOLATE PHOSPHATASE"/>
    <property type="match status" value="1"/>
</dbReference>
<dbReference type="Proteomes" id="UP000886817">
    <property type="component" value="Unassembled WGS sequence"/>
</dbReference>
<dbReference type="InterPro" id="IPR006439">
    <property type="entry name" value="HAD-SF_hydro_IA"/>
</dbReference>